<sequence>MISHRVIDFDLIDSADYSSITDSLMAHLADVWPRVGAGIDLSWERFDRPVLDYEIFLESRGSLHRRAGVEVKSRRSLRRREESPVEIELCNV</sequence>
<dbReference type="STRING" id="1260918.AWC06_08940"/>
<proteinExistence type="predicted"/>
<dbReference type="EMBL" id="LQOW01000006">
    <property type="protein sequence ID" value="ORV63454.1"/>
    <property type="molecule type" value="Genomic_DNA"/>
</dbReference>
<accession>A0A1X1V2Y7</accession>
<comment type="caution">
    <text evidence="1">The sequence shown here is derived from an EMBL/GenBank/DDBJ whole genome shotgun (WGS) entry which is preliminary data.</text>
</comment>
<dbReference type="Proteomes" id="UP000194000">
    <property type="component" value="Unassembled WGS sequence"/>
</dbReference>
<evidence type="ECO:0000313" key="1">
    <source>
        <dbReference type="EMBL" id="ORV63454.1"/>
    </source>
</evidence>
<evidence type="ECO:0000313" key="2">
    <source>
        <dbReference type="Proteomes" id="UP000194000"/>
    </source>
</evidence>
<gene>
    <name evidence="1" type="ORF">AWC06_08940</name>
</gene>
<organism evidence="1 2">
    <name type="scientific">Mycobacterium fragae</name>
    <dbReference type="NCBI Taxonomy" id="1260918"/>
    <lineage>
        <taxon>Bacteria</taxon>
        <taxon>Bacillati</taxon>
        <taxon>Actinomycetota</taxon>
        <taxon>Actinomycetes</taxon>
        <taxon>Mycobacteriales</taxon>
        <taxon>Mycobacteriaceae</taxon>
        <taxon>Mycobacterium</taxon>
    </lineage>
</organism>
<dbReference type="AlphaFoldDB" id="A0A1X1V2Y7"/>
<keyword evidence="2" id="KW-1185">Reference proteome</keyword>
<reference evidence="1 2" key="1">
    <citation type="submission" date="2016-01" db="EMBL/GenBank/DDBJ databases">
        <title>The new phylogeny of the genus Mycobacterium.</title>
        <authorList>
            <person name="Tarcisio F."/>
            <person name="Conor M."/>
            <person name="Antonella G."/>
            <person name="Elisabetta G."/>
            <person name="Giulia F.S."/>
            <person name="Sara T."/>
            <person name="Anna F."/>
            <person name="Clotilde B."/>
            <person name="Roberto B."/>
            <person name="Veronica D.S."/>
            <person name="Fabio R."/>
            <person name="Monica P."/>
            <person name="Olivier J."/>
            <person name="Enrico T."/>
            <person name="Nicola S."/>
        </authorList>
    </citation>
    <scope>NUCLEOTIDE SEQUENCE [LARGE SCALE GENOMIC DNA]</scope>
    <source>
        <strain evidence="1 2">DSM 45731</strain>
    </source>
</reference>
<name>A0A1X1V2Y7_9MYCO</name>
<protein>
    <submittedName>
        <fullName evidence="1">Uncharacterized protein</fullName>
    </submittedName>
</protein>